<accession>A0ABY9TDY4</accession>
<evidence type="ECO:0000256" key="1">
    <source>
        <dbReference type="SAM" id="SignalP"/>
    </source>
</evidence>
<feature type="chain" id="PRO_5047116900" evidence="1">
    <location>
        <begin position="21"/>
        <end position="362"/>
    </location>
</feature>
<dbReference type="EMBL" id="CP134146">
    <property type="protein sequence ID" value="WNC67021.1"/>
    <property type="molecule type" value="Genomic_DNA"/>
</dbReference>
<evidence type="ECO:0000313" key="2">
    <source>
        <dbReference type="EMBL" id="WNC67021.1"/>
    </source>
</evidence>
<reference evidence="3" key="1">
    <citation type="submission" date="2023-09" db="EMBL/GenBank/DDBJ databases">
        <authorList>
            <person name="Li S."/>
            <person name="Li X."/>
            <person name="Zhang C."/>
            <person name="Zhao Z."/>
        </authorList>
    </citation>
    <scope>NUCLEOTIDE SEQUENCE [LARGE SCALE GENOMIC DNA]</scope>
    <source>
        <strain evidence="3">SQ345</strain>
    </source>
</reference>
<proteinExistence type="predicted"/>
<gene>
    <name evidence="2" type="ORF">RI845_10825</name>
</gene>
<protein>
    <submittedName>
        <fullName evidence="2">Uncharacterized protein</fullName>
    </submittedName>
</protein>
<dbReference type="Proteomes" id="UP001248581">
    <property type="component" value="Chromosome"/>
</dbReference>
<name>A0ABY9TDY4_9GAMM</name>
<keyword evidence="3" id="KW-1185">Reference proteome</keyword>
<feature type="signal peptide" evidence="1">
    <location>
        <begin position="1"/>
        <end position="20"/>
    </location>
</feature>
<evidence type="ECO:0000313" key="3">
    <source>
        <dbReference type="Proteomes" id="UP001248581"/>
    </source>
</evidence>
<organism evidence="2 3">
    <name type="scientific">Thalassotalea nanhaiensis</name>
    <dbReference type="NCBI Taxonomy" id="3065648"/>
    <lineage>
        <taxon>Bacteria</taxon>
        <taxon>Pseudomonadati</taxon>
        <taxon>Pseudomonadota</taxon>
        <taxon>Gammaproteobacteria</taxon>
        <taxon>Alteromonadales</taxon>
        <taxon>Colwelliaceae</taxon>
        <taxon>Thalassotalea</taxon>
    </lineage>
</organism>
<keyword evidence="1" id="KW-0732">Signal</keyword>
<sequence length="362" mass="36690">MKFKLTAAALALSVALPAVAADLIEFTAGEAAVAADVNSNFTAVAADAMAAQTSADEATAAAATNATAITANTEAATANAEAISANADAITANTAATATNATAAADNTAALTAAKEALEASIGANSATVTANTASIEALQMSSVSKMELVDANDTVVGTIVAINETTYTAVIDGIVVKSSFAEQKVGQDDQYNNINSVKVEGITTGSTTAEVYFTEAACAGDSYISPSKFGYMSNTMAAYGDKIISAAFTFQASGADAEQKAALAGDALVISKGLPVDDVAYASKMKWDRWGTGLIECQEIAGTKSGLFKADLLASTDTMFEWVPGIEPEGCVGICGAAVTTQMDAHVKIDLSEYTLPLSIK</sequence>
<dbReference type="RefSeq" id="WP_348386185.1">
    <property type="nucleotide sequence ID" value="NZ_CP134146.1"/>
</dbReference>